<reference evidence="3 4" key="1">
    <citation type="journal article" date="2013" name="BMC Genomics">
        <title>The miniature genome of a carnivorous plant Genlisea aurea contains a low number of genes and short non-coding sequences.</title>
        <authorList>
            <person name="Leushkin E.V."/>
            <person name="Sutormin R.A."/>
            <person name="Nabieva E.R."/>
            <person name="Penin A.A."/>
            <person name="Kondrashov A.S."/>
            <person name="Logacheva M.D."/>
        </authorList>
    </citation>
    <scope>NUCLEOTIDE SEQUENCE [LARGE SCALE GENOMIC DNA]</scope>
</reference>
<evidence type="ECO:0008006" key="5">
    <source>
        <dbReference type="Google" id="ProtNLM"/>
    </source>
</evidence>
<dbReference type="GO" id="GO:0019748">
    <property type="term" value="P:secondary metabolic process"/>
    <property type="evidence" value="ECO:0007669"/>
    <property type="project" value="TreeGrafter"/>
</dbReference>
<dbReference type="InterPro" id="IPR001563">
    <property type="entry name" value="Peptidase_S10"/>
</dbReference>
<dbReference type="Gene3D" id="3.40.50.1820">
    <property type="entry name" value="alpha/beta hydrolase"/>
    <property type="match status" value="1"/>
</dbReference>
<dbReference type="PANTHER" id="PTHR11802">
    <property type="entry name" value="SERINE PROTEASE FAMILY S10 SERINE CARBOXYPEPTIDASE"/>
    <property type="match status" value="1"/>
</dbReference>
<accession>S8BWP5</accession>
<dbReference type="EMBL" id="AUSU01008700">
    <property type="protein sequence ID" value="EPS59025.1"/>
    <property type="molecule type" value="Genomic_DNA"/>
</dbReference>
<evidence type="ECO:0000256" key="2">
    <source>
        <dbReference type="SAM" id="SignalP"/>
    </source>
</evidence>
<name>S8BWP5_9LAMI</name>
<dbReference type="GO" id="GO:0016747">
    <property type="term" value="F:acyltransferase activity, transferring groups other than amino-acyl groups"/>
    <property type="evidence" value="ECO:0007669"/>
    <property type="project" value="TreeGrafter"/>
</dbReference>
<dbReference type="SUPFAM" id="SSF53474">
    <property type="entry name" value="alpha/beta-Hydrolases"/>
    <property type="match status" value="1"/>
</dbReference>
<feature type="signal peptide" evidence="2">
    <location>
        <begin position="1"/>
        <end position="20"/>
    </location>
</feature>
<protein>
    <recommendedName>
        <fullName evidence="5">Serine carboxypeptidase</fullName>
    </recommendedName>
</protein>
<keyword evidence="4" id="KW-1185">Reference proteome</keyword>
<dbReference type="PANTHER" id="PTHR11802:SF224">
    <property type="entry name" value="SERINE CARBOXYPEPTIDASE-LIKE 7 ISOFORM X1"/>
    <property type="match status" value="1"/>
</dbReference>
<comment type="caution">
    <text evidence="3">The sequence shown here is derived from an EMBL/GenBank/DDBJ whole genome shotgun (WGS) entry which is preliminary data.</text>
</comment>
<comment type="similarity">
    <text evidence="1">Belongs to the peptidase S10 family.</text>
</comment>
<dbReference type="InterPro" id="IPR029058">
    <property type="entry name" value="AB_hydrolase_fold"/>
</dbReference>
<keyword evidence="2" id="KW-0732">Signal</keyword>
<feature type="non-terminal residue" evidence="3">
    <location>
        <position position="1"/>
    </location>
</feature>
<sequence>LLLSLILTILMLLFIRNGSSFRIVETLPGFTGRLPFKLETGYIGVGENEETQLFYYFVESERDPDTDPVVIWLTGGPGCTGLTALVYEIGPVTIVGNGSMPYLELRSYSWTKIASIIFIDSPVVTGFSYSTRRIDYRLSDSDTTKNNYEFIRKWLLRHERFINNTFFVSGDSYGGKLAALLALQVARG</sequence>
<dbReference type="OrthoDB" id="443318at2759"/>
<evidence type="ECO:0000313" key="3">
    <source>
        <dbReference type="EMBL" id="EPS59025.1"/>
    </source>
</evidence>
<dbReference type="GO" id="GO:0004185">
    <property type="term" value="F:serine-type carboxypeptidase activity"/>
    <property type="evidence" value="ECO:0007669"/>
    <property type="project" value="InterPro"/>
</dbReference>
<organism evidence="3 4">
    <name type="scientific">Genlisea aurea</name>
    <dbReference type="NCBI Taxonomy" id="192259"/>
    <lineage>
        <taxon>Eukaryota</taxon>
        <taxon>Viridiplantae</taxon>
        <taxon>Streptophyta</taxon>
        <taxon>Embryophyta</taxon>
        <taxon>Tracheophyta</taxon>
        <taxon>Spermatophyta</taxon>
        <taxon>Magnoliopsida</taxon>
        <taxon>eudicotyledons</taxon>
        <taxon>Gunneridae</taxon>
        <taxon>Pentapetalae</taxon>
        <taxon>asterids</taxon>
        <taxon>lamiids</taxon>
        <taxon>Lamiales</taxon>
        <taxon>Lentibulariaceae</taxon>
        <taxon>Genlisea</taxon>
    </lineage>
</organism>
<evidence type="ECO:0000256" key="1">
    <source>
        <dbReference type="ARBA" id="ARBA00009431"/>
    </source>
</evidence>
<feature type="chain" id="PRO_5004548764" description="Serine carboxypeptidase" evidence="2">
    <location>
        <begin position="21"/>
        <end position="188"/>
    </location>
</feature>
<proteinExistence type="inferred from homology"/>
<evidence type="ECO:0000313" key="4">
    <source>
        <dbReference type="Proteomes" id="UP000015453"/>
    </source>
</evidence>
<dbReference type="Pfam" id="PF00450">
    <property type="entry name" value="Peptidase_S10"/>
    <property type="match status" value="1"/>
</dbReference>
<dbReference type="PRINTS" id="PR00724">
    <property type="entry name" value="CRBOXYPTASEC"/>
</dbReference>
<dbReference type="GO" id="GO:0006508">
    <property type="term" value="P:proteolysis"/>
    <property type="evidence" value="ECO:0007669"/>
    <property type="project" value="InterPro"/>
</dbReference>
<gene>
    <name evidence="3" type="ORF">M569_15786</name>
</gene>
<dbReference type="AlphaFoldDB" id="S8BWP5"/>
<feature type="non-terminal residue" evidence="3">
    <location>
        <position position="188"/>
    </location>
</feature>
<dbReference type="Proteomes" id="UP000015453">
    <property type="component" value="Unassembled WGS sequence"/>
</dbReference>